<sequence length="61" mass="6988">LEIKKMIPTDEERELLNLKEFQSNSIDSVPKNLVGEDDFFEVPSPEIPFLIEASTYSKSTK</sequence>
<protein>
    <submittedName>
        <fullName evidence="1">Uncharacterized protein</fullName>
    </submittedName>
</protein>
<dbReference type="AlphaFoldDB" id="A0A2P5DLQ1"/>
<reference evidence="2" key="1">
    <citation type="submission" date="2016-06" db="EMBL/GenBank/DDBJ databases">
        <title>Parallel loss of symbiosis genes in relatives of nitrogen-fixing non-legume Parasponia.</title>
        <authorList>
            <person name="Van Velzen R."/>
            <person name="Holmer R."/>
            <person name="Bu F."/>
            <person name="Rutten L."/>
            <person name="Van Zeijl A."/>
            <person name="Liu W."/>
            <person name="Santuari L."/>
            <person name="Cao Q."/>
            <person name="Sharma T."/>
            <person name="Shen D."/>
            <person name="Roswanjaya Y."/>
            <person name="Wardhani T."/>
            <person name="Kalhor M.S."/>
            <person name="Jansen J."/>
            <person name="Van den Hoogen J."/>
            <person name="Gungor B."/>
            <person name="Hartog M."/>
            <person name="Hontelez J."/>
            <person name="Verver J."/>
            <person name="Yang W.-C."/>
            <person name="Schijlen E."/>
            <person name="Repin R."/>
            <person name="Schilthuizen M."/>
            <person name="Schranz E."/>
            <person name="Heidstra R."/>
            <person name="Miyata K."/>
            <person name="Fedorova E."/>
            <person name="Kohlen W."/>
            <person name="Bisseling T."/>
            <person name="Smit S."/>
            <person name="Geurts R."/>
        </authorList>
    </citation>
    <scope>NUCLEOTIDE SEQUENCE [LARGE SCALE GENOMIC DNA]</scope>
    <source>
        <strain evidence="2">cv. WU1-14</strain>
    </source>
</reference>
<dbReference type="OrthoDB" id="10524046at2759"/>
<evidence type="ECO:0000313" key="2">
    <source>
        <dbReference type="Proteomes" id="UP000237105"/>
    </source>
</evidence>
<dbReference type="EMBL" id="JXTB01000029">
    <property type="protein sequence ID" value="PON74203.1"/>
    <property type="molecule type" value="Genomic_DNA"/>
</dbReference>
<comment type="caution">
    <text evidence="1">The sequence shown here is derived from an EMBL/GenBank/DDBJ whole genome shotgun (WGS) entry which is preliminary data.</text>
</comment>
<proteinExistence type="predicted"/>
<keyword evidence="2" id="KW-1185">Reference proteome</keyword>
<evidence type="ECO:0000313" key="1">
    <source>
        <dbReference type="EMBL" id="PON74203.1"/>
    </source>
</evidence>
<gene>
    <name evidence="1" type="ORF">PanWU01x14_050350</name>
</gene>
<dbReference type="Proteomes" id="UP000237105">
    <property type="component" value="Unassembled WGS sequence"/>
</dbReference>
<feature type="non-terminal residue" evidence="1">
    <location>
        <position position="1"/>
    </location>
</feature>
<organism evidence="1 2">
    <name type="scientific">Parasponia andersonii</name>
    <name type="common">Sponia andersonii</name>
    <dbReference type="NCBI Taxonomy" id="3476"/>
    <lineage>
        <taxon>Eukaryota</taxon>
        <taxon>Viridiplantae</taxon>
        <taxon>Streptophyta</taxon>
        <taxon>Embryophyta</taxon>
        <taxon>Tracheophyta</taxon>
        <taxon>Spermatophyta</taxon>
        <taxon>Magnoliopsida</taxon>
        <taxon>eudicotyledons</taxon>
        <taxon>Gunneridae</taxon>
        <taxon>Pentapetalae</taxon>
        <taxon>rosids</taxon>
        <taxon>fabids</taxon>
        <taxon>Rosales</taxon>
        <taxon>Cannabaceae</taxon>
        <taxon>Parasponia</taxon>
    </lineage>
</organism>
<accession>A0A2P5DLQ1</accession>
<name>A0A2P5DLQ1_PARAD</name>